<name>A0AAU9M801_9ASTR</name>
<dbReference type="AlphaFoldDB" id="A0AAU9M801"/>
<dbReference type="Proteomes" id="UP001157418">
    <property type="component" value="Unassembled WGS sequence"/>
</dbReference>
<gene>
    <name evidence="1" type="ORF">LVIROSA_LOCUS9655</name>
</gene>
<protein>
    <submittedName>
        <fullName evidence="1">Uncharacterized protein</fullName>
    </submittedName>
</protein>
<dbReference type="PANTHER" id="PTHR35307">
    <property type="entry name" value="PROTEIN, PUTATIVE-RELATED"/>
    <property type="match status" value="1"/>
</dbReference>
<accession>A0AAU9M801</accession>
<proteinExistence type="predicted"/>
<evidence type="ECO:0000313" key="1">
    <source>
        <dbReference type="EMBL" id="CAH1422315.1"/>
    </source>
</evidence>
<sequence>MSLPNIQKNIVDCLLSGVREGLVYVTLVEESINITYDQISIQKASKNLRLEVEVYHKWLGNKLPKYAPKANTAGQILQWLRHTGQVSQEELFAELLSMIADILAVCLTNLPQVIAMKCHTSVIEKREASVYAAAQLLGETMQIINTLQDRELPSLNPNDMAFIDKWRSYLKDPFP</sequence>
<evidence type="ECO:0000313" key="2">
    <source>
        <dbReference type="Proteomes" id="UP001157418"/>
    </source>
</evidence>
<dbReference type="PANTHER" id="PTHR35307:SF6">
    <property type="entry name" value="TRANSMEMBRANE PROTEIN"/>
    <property type="match status" value="1"/>
</dbReference>
<comment type="caution">
    <text evidence="1">The sequence shown here is derived from an EMBL/GenBank/DDBJ whole genome shotgun (WGS) entry which is preliminary data.</text>
</comment>
<organism evidence="1 2">
    <name type="scientific">Lactuca virosa</name>
    <dbReference type="NCBI Taxonomy" id="75947"/>
    <lineage>
        <taxon>Eukaryota</taxon>
        <taxon>Viridiplantae</taxon>
        <taxon>Streptophyta</taxon>
        <taxon>Embryophyta</taxon>
        <taxon>Tracheophyta</taxon>
        <taxon>Spermatophyta</taxon>
        <taxon>Magnoliopsida</taxon>
        <taxon>eudicotyledons</taxon>
        <taxon>Gunneridae</taxon>
        <taxon>Pentapetalae</taxon>
        <taxon>asterids</taxon>
        <taxon>campanulids</taxon>
        <taxon>Asterales</taxon>
        <taxon>Asteraceae</taxon>
        <taxon>Cichorioideae</taxon>
        <taxon>Cichorieae</taxon>
        <taxon>Lactucinae</taxon>
        <taxon>Lactuca</taxon>
    </lineage>
</organism>
<reference evidence="1 2" key="1">
    <citation type="submission" date="2022-01" db="EMBL/GenBank/DDBJ databases">
        <authorList>
            <person name="Xiong W."/>
            <person name="Schranz E."/>
        </authorList>
    </citation>
    <scope>NUCLEOTIDE SEQUENCE [LARGE SCALE GENOMIC DNA]</scope>
</reference>
<keyword evidence="2" id="KW-1185">Reference proteome</keyword>
<dbReference type="EMBL" id="CAKMRJ010001112">
    <property type="protein sequence ID" value="CAH1422315.1"/>
    <property type="molecule type" value="Genomic_DNA"/>
</dbReference>